<accession>A0A1E5T5S9</accession>
<dbReference type="RefSeq" id="WP_069834018.1">
    <property type="nucleotide sequence ID" value="NZ_MDGQ01000003.1"/>
</dbReference>
<evidence type="ECO:0000313" key="1">
    <source>
        <dbReference type="EMBL" id="OEK06706.1"/>
    </source>
</evidence>
<keyword evidence="2" id="KW-1185">Reference proteome</keyword>
<comment type="caution">
    <text evidence="1">The sequence shown here is derived from an EMBL/GenBank/DDBJ whole genome shotgun (WGS) entry which is preliminary data.</text>
</comment>
<reference evidence="1 2" key="1">
    <citation type="submission" date="2016-08" db="EMBL/GenBank/DDBJ databases">
        <title>Draft genome of Fabibacter sp. strain SK-8.</title>
        <authorList>
            <person name="Wong S.-K."/>
            <person name="Hamasaki K."/>
            <person name="Yoshizawa S."/>
        </authorList>
    </citation>
    <scope>NUCLEOTIDE SEQUENCE [LARGE SCALE GENOMIC DNA]</scope>
    <source>
        <strain evidence="1 2">SK-8</strain>
    </source>
</reference>
<protein>
    <submittedName>
        <fullName evidence="1">Uncharacterized protein</fullName>
    </submittedName>
</protein>
<gene>
    <name evidence="1" type="ORF">BFP71_03325</name>
</gene>
<name>A0A1E5T5S9_9BACT</name>
<dbReference type="Proteomes" id="UP000095552">
    <property type="component" value="Unassembled WGS sequence"/>
</dbReference>
<evidence type="ECO:0000313" key="2">
    <source>
        <dbReference type="Proteomes" id="UP000095552"/>
    </source>
</evidence>
<proteinExistence type="predicted"/>
<dbReference type="AlphaFoldDB" id="A0A1E5T5S9"/>
<sequence>MFDGPDYRKSLDEDVFDEWLEAGRSSKLNSEFMLVVWDDQDQNYYPEYVRDRAAIETSGLEYYGQTNDIRSVVAIYHLYSESRVSFG</sequence>
<organism evidence="1 2">
    <name type="scientific">Roseivirga misakiensis</name>
    <dbReference type="NCBI Taxonomy" id="1563681"/>
    <lineage>
        <taxon>Bacteria</taxon>
        <taxon>Pseudomonadati</taxon>
        <taxon>Bacteroidota</taxon>
        <taxon>Cytophagia</taxon>
        <taxon>Cytophagales</taxon>
        <taxon>Roseivirgaceae</taxon>
        <taxon>Roseivirga</taxon>
    </lineage>
</organism>
<dbReference type="EMBL" id="MDGQ01000003">
    <property type="protein sequence ID" value="OEK06706.1"/>
    <property type="molecule type" value="Genomic_DNA"/>
</dbReference>
<dbReference type="OrthoDB" id="826073at2"/>